<feature type="chain" id="PRO_5043788691" evidence="1">
    <location>
        <begin position="17"/>
        <end position="57"/>
    </location>
</feature>
<feature type="signal peptide" evidence="1">
    <location>
        <begin position="1"/>
        <end position="16"/>
    </location>
</feature>
<keyword evidence="3" id="KW-1185">Reference proteome</keyword>
<dbReference type="AlphaFoldDB" id="A0AAW1MQT2"/>
<keyword evidence="1" id="KW-0732">Signal</keyword>
<evidence type="ECO:0000256" key="1">
    <source>
        <dbReference type="SAM" id="SignalP"/>
    </source>
</evidence>
<name>A0AAW1MQT2_SAPOF</name>
<organism evidence="2 3">
    <name type="scientific">Saponaria officinalis</name>
    <name type="common">Common soapwort</name>
    <name type="synonym">Lychnis saponaria</name>
    <dbReference type="NCBI Taxonomy" id="3572"/>
    <lineage>
        <taxon>Eukaryota</taxon>
        <taxon>Viridiplantae</taxon>
        <taxon>Streptophyta</taxon>
        <taxon>Embryophyta</taxon>
        <taxon>Tracheophyta</taxon>
        <taxon>Spermatophyta</taxon>
        <taxon>Magnoliopsida</taxon>
        <taxon>eudicotyledons</taxon>
        <taxon>Gunneridae</taxon>
        <taxon>Pentapetalae</taxon>
        <taxon>Caryophyllales</taxon>
        <taxon>Caryophyllaceae</taxon>
        <taxon>Caryophylleae</taxon>
        <taxon>Saponaria</taxon>
    </lineage>
</organism>
<gene>
    <name evidence="2" type="ORF">RND81_02G040800</name>
</gene>
<reference evidence="2" key="1">
    <citation type="submission" date="2024-03" db="EMBL/GenBank/DDBJ databases">
        <title>WGS assembly of Saponaria officinalis var. Norfolk2.</title>
        <authorList>
            <person name="Jenkins J."/>
            <person name="Shu S."/>
            <person name="Grimwood J."/>
            <person name="Barry K."/>
            <person name="Goodstein D."/>
            <person name="Schmutz J."/>
            <person name="Leebens-Mack J."/>
            <person name="Osbourn A."/>
        </authorList>
    </citation>
    <scope>NUCLEOTIDE SEQUENCE [LARGE SCALE GENOMIC DNA]</scope>
    <source>
        <strain evidence="2">JIC</strain>
    </source>
</reference>
<evidence type="ECO:0000313" key="2">
    <source>
        <dbReference type="EMBL" id="KAK9748169.1"/>
    </source>
</evidence>
<proteinExistence type="predicted"/>
<evidence type="ECO:0000313" key="3">
    <source>
        <dbReference type="Proteomes" id="UP001443914"/>
    </source>
</evidence>
<accession>A0AAW1MQT2</accession>
<dbReference type="EMBL" id="JBDFQZ010000002">
    <property type="protein sequence ID" value="KAK9748169.1"/>
    <property type="molecule type" value="Genomic_DNA"/>
</dbReference>
<comment type="caution">
    <text evidence="2">The sequence shown here is derived from an EMBL/GenBank/DDBJ whole genome shotgun (WGS) entry which is preliminary data.</text>
</comment>
<protein>
    <submittedName>
        <fullName evidence="2">Uncharacterized protein</fullName>
    </submittedName>
</protein>
<sequence length="57" mass="6876">MLLLLVFLFSFDFFFSFSTFKHIKATEYNSMFCHLFFCQFHITCHTFFSNFLTIGLP</sequence>
<dbReference type="Proteomes" id="UP001443914">
    <property type="component" value="Unassembled WGS sequence"/>
</dbReference>